<dbReference type="InterPro" id="IPR035976">
    <property type="entry name" value="Sushi/SCR/CCP_sf"/>
</dbReference>
<accession>A0A8S9Y3I3</accession>
<dbReference type="SMART" id="SM00032">
    <property type="entry name" value="CCP"/>
    <property type="match status" value="2"/>
</dbReference>
<protein>
    <recommendedName>
        <fullName evidence="3">Sushi domain-containing protein</fullName>
    </recommendedName>
</protein>
<keyword evidence="2" id="KW-0768">Sushi</keyword>
<proteinExistence type="predicted"/>
<dbReference type="Proteomes" id="UP000466442">
    <property type="component" value="Linkage Group LG1"/>
</dbReference>
<organism evidence="4 5">
    <name type="scientific">Apolygus lucorum</name>
    <name type="common">Small green plant bug</name>
    <name type="synonym">Lygocoris lucorum</name>
    <dbReference type="NCBI Taxonomy" id="248454"/>
    <lineage>
        <taxon>Eukaryota</taxon>
        <taxon>Metazoa</taxon>
        <taxon>Ecdysozoa</taxon>
        <taxon>Arthropoda</taxon>
        <taxon>Hexapoda</taxon>
        <taxon>Insecta</taxon>
        <taxon>Pterygota</taxon>
        <taxon>Neoptera</taxon>
        <taxon>Paraneoptera</taxon>
        <taxon>Hemiptera</taxon>
        <taxon>Heteroptera</taxon>
        <taxon>Panheteroptera</taxon>
        <taxon>Cimicomorpha</taxon>
        <taxon>Miridae</taxon>
        <taxon>Mirini</taxon>
        <taxon>Apolygus</taxon>
    </lineage>
</organism>
<dbReference type="AlphaFoldDB" id="A0A8S9Y3I3"/>
<evidence type="ECO:0000259" key="3">
    <source>
        <dbReference type="PROSITE" id="PS50923"/>
    </source>
</evidence>
<name>A0A8S9Y3I3_APOLU</name>
<reference evidence="4" key="1">
    <citation type="journal article" date="2021" name="Mol. Ecol. Resour.">
        <title>Apolygus lucorum genome provides insights into omnivorousness and mesophyll feeding.</title>
        <authorList>
            <person name="Liu Y."/>
            <person name="Liu H."/>
            <person name="Wang H."/>
            <person name="Huang T."/>
            <person name="Liu B."/>
            <person name="Yang B."/>
            <person name="Yin L."/>
            <person name="Li B."/>
            <person name="Zhang Y."/>
            <person name="Zhang S."/>
            <person name="Jiang F."/>
            <person name="Zhang X."/>
            <person name="Ren Y."/>
            <person name="Wang B."/>
            <person name="Wang S."/>
            <person name="Lu Y."/>
            <person name="Wu K."/>
            <person name="Fan W."/>
            <person name="Wang G."/>
        </authorList>
    </citation>
    <scope>NUCLEOTIDE SEQUENCE</scope>
    <source>
        <strain evidence="4">12Hb</strain>
    </source>
</reference>
<evidence type="ECO:0000313" key="5">
    <source>
        <dbReference type="Proteomes" id="UP000466442"/>
    </source>
</evidence>
<gene>
    <name evidence="4" type="ORF">GE061_000175</name>
</gene>
<feature type="domain" description="Sushi" evidence="3">
    <location>
        <begin position="145"/>
        <end position="204"/>
    </location>
</feature>
<comment type="caution">
    <text evidence="4">The sequence shown here is derived from an EMBL/GenBank/DDBJ whole genome shotgun (WGS) entry which is preliminary data.</text>
</comment>
<feature type="domain" description="Sushi" evidence="3">
    <location>
        <begin position="219"/>
        <end position="276"/>
    </location>
</feature>
<keyword evidence="1 2" id="KW-1015">Disulfide bond</keyword>
<evidence type="ECO:0000256" key="2">
    <source>
        <dbReference type="PROSITE-ProRule" id="PRU00302"/>
    </source>
</evidence>
<evidence type="ECO:0000313" key="4">
    <source>
        <dbReference type="EMBL" id="KAF6215840.1"/>
    </source>
</evidence>
<dbReference type="InterPro" id="IPR000436">
    <property type="entry name" value="Sushi_SCR_CCP_dom"/>
</dbReference>
<dbReference type="SUPFAM" id="SSF57535">
    <property type="entry name" value="Complement control module/SCR domain"/>
    <property type="match status" value="1"/>
</dbReference>
<dbReference type="EMBL" id="WIXP02000001">
    <property type="protein sequence ID" value="KAF6215840.1"/>
    <property type="molecule type" value="Genomic_DNA"/>
</dbReference>
<dbReference type="OrthoDB" id="406096at2759"/>
<keyword evidence="5" id="KW-1185">Reference proteome</keyword>
<sequence length="313" mass="35189">MDLEPRVVLRKPSLGEVPSHLLDLNSPQKPIFHNYLDPPYVGRYPSEQFLFDDLEFNRRCLPCPGDVKIVAKRKSLTSAFSPPEISSNCPNVPGGSVVVHINSGPVQGEQLGPGLYHIFITMIHYGSSPPLRAAQCNYTYEVIVNRCSPLNIADKRVKVICTFENAWGSNCTFSCPSGYQRRGPAKTKCRNDLSWSHAVPRCRLKRKGPCKLTAFDGSFECTNGEDLETNDYVSSGTVCRLKCEEGSYIPRRQRNLANIKCFKGRWNSTADPMCVPIPRFAPPKTIARRVNKPRYAYTRKGKRNKAKAQVIHQ</sequence>
<dbReference type="PROSITE" id="PS50923">
    <property type="entry name" value="SUSHI"/>
    <property type="match status" value="2"/>
</dbReference>
<dbReference type="CDD" id="cd00033">
    <property type="entry name" value="CCP"/>
    <property type="match status" value="1"/>
</dbReference>
<feature type="disulfide bond" evidence="2">
    <location>
        <begin position="175"/>
        <end position="202"/>
    </location>
</feature>
<dbReference type="Gene3D" id="2.10.70.10">
    <property type="entry name" value="Complement Module, domain 1"/>
    <property type="match status" value="1"/>
</dbReference>
<comment type="caution">
    <text evidence="2">Lacks conserved residue(s) required for the propagation of feature annotation.</text>
</comment>
<dbReference type="Pfam" id="PF00084">
    <property type="entry name" value="Sushi"/>
    <property type="match status" value="1"/>
</dbReference>
<evidence type="ECO:0000256" key="1">
    <source>
        <dbReference type="ARBA" id="ARBA00023157"/>
    </source>
</evidence>